<dbReference type="Proteomes" id="UP000782312">
    <property type="component" value="Unassembled WGS sequence"/>
</dbReference>
<dbReference type="PANTHER" id="PTHR33933:SF1">
    <property type="entry name" value="PROTEIN ADENYLYLTRANSFERASE MNTA-RELATED"/>
    <property type="match status" value="1"/>
</dbReference>
<dbReference type="AlphaFoldDB" id="A0A932I3P8"/>
<feature type="domain" description="Polymerase nucleotidyl transferase" evidence="1">
    <location>
        <begin position="13"/>
        <end position="88"/>
    </location>
</feature>
<reference evidence="2" key="1">
    <citation type="submission" date="2020-07" db="EMBL/GenBank/DDBJ databases">
        <title>Huge and variable diversity of episymbiotic CPR bacteria and DPANN archaea in groundwater ecosystems.</title>
        <authorList>
            <person name="He C.Y."/>
            <person name="Keren R."/>
            <person name="Whittaker M."/>
            <person name="Farag I.F."/>
            <person name="Doudna J."/>
            <person name="Cate J.H.D."/>
            <person name="Banfield J.F."/>
        </authorList>
    </citation>
    <scope>NUCLEOTIDE SEQUENCE</scope>
    <source>
        <strain evidence="2">NC_groundwater_763_Ag_S-0.2um_68_21</strain>
    </source>
</reference>
<dbReference type="InterPro" id="IPR043519">
    <property type="entry name" value="NT_sf"/>
</dbReference>
<dbReference type="Pfam" id="PF01909">
    <property type="entry name" value="NTP_transf_2"/>
    <property type="match status" value="1"/>
</dbReference>
<dbReference type="CDD" id="cd05403">
    <property type="entry name" value="NT_KNTase_like"/>
    <property type="match status" value="1"/>
</dbReference>
<organism evidence="2 3">
    <name type="scientific">Tectimicrobiota bacterium</name>
    <dbReference type="NCBI Taxonomy" id="2528274"/>
    <lineage>
        <taxon>Bacteria</taxon>
        <taxon>Pseudomonadati</taxon>
        <taxon>Nitrospinota/Tectimicrobiota group</taxon>
        <taxon>Candidatus Tectimicrobiota</taxon>
    </lineage>
</organism>
<dbReference type="PANTHER" id="PTHR33933">
    <property type="entry name" value="NUCLEOTIDYLTRANSFERASE"/>
    <property type="match status" value="1"/>
</dbReference>
<evidence type="ECO:0000313" key="3">
    <source>
        <dbReference type="Proteomes" id="UP000782312"/>
    </source>
</evidence>
<gene>
    <name evidence="2" type="ORF">HYZ11_16365</name>
</gene>
<dbReference type="GO" id="GO:0016779">
    <property type="term" value="F:nucleotidyltransferase activity"/>
    <property type="evidence" value="ECO:0007669"/>
    <property type="project" value="InterPro"/>
</dbReference>
<comment type="caution">
    <text evidence="2">The sequence shown here is derived from an EMBL/GenBank/DDBJ whole genome shotgun (WGS) entry which is preliminary data.</text>
</comment>
<evidence type="ECO:0000259" key="1">
    <source>
        <dbReference type="Pfam" id="PF01909"/>
    </source>
</evidence>
<proteinExistence type="predicted"/>
<dbReference type="InterPro" id="IPR002934">
    <property type="entry name" value="Polymerase_NTP_transf_dom"/>
</dbReference>
<accession>A0A932I3P8</accession>
<name>A0A932I3P8_UNCTE</name>
<protein>
    <submittedName>
        <fullName evidence="2">Nucleotidyltransferase domain-containing protein</fullName>
    </submittedName>
</protein>
<dbReference type="SUPFAM" id="SSF81301">
    <property type="entry name" value="Nucleotidyltransferase"/>
    <property type="match status" value="1"/>
</dbReference>
<dbReference type="EMBL" id="JACPUR010000038">
    <property type="protein sequence ID" value="MBI3129182.1"/>
    <property type="molecule type" value="Genomic_DNA"/>
</dbReference>
<dbReference type="Gene3D" id="3.30.460.10">
    <property type="entry name" value="Beta Polymerase, domain 2"/>
    <property type="match status" value="1"/>
</dbReference>
<sequence>MAEDSILAQDPKLAEAVRRLAEAYRPERIYLFGSKARGEEGPDSDYDLLLVVPDDAPPERRESRLAYTALRGTGTAADVLVCTRKWFDERRHLKASLPGTILREGRLLHAA</sequence>
<dbReference type="InterPro" id="IPR052548">
    <property type="entry name" value="Type_VII_TA_antitoxin"/>
</dbReference>
<evidence type="ECO:0000313" key="2">
    <source>
        <dbReference type="EMBL" id="MBI3129182.1"/>
    </source>
</evidence>